<protein>
    <recommendedName>
        <fullName evidence="4">protein disulfide-isomerase</fullName>
        <ecNumber evidence="4">5.3.4.1</ecNumber>
    </recommendedName>
</protein>
<evidence type="ECO:0000256" key="3">
    <source>
        <dbReference type="ARBA" id="ARBA00006347"/>
    </source>
</evidence>
<evidence type="ECO:0000256" key="9">
    <source>
        <dbReference type="ARBA" id="ARBA00023235"/>
    </source>
</evidence>
<dbReference type="EMBL" id="KI536799">
    <property type="protein sequence ID" value="ESR47457.1"/>
    <property type="molecule type" value="Genomic_DNA"/>
</dbReference>
<comment type="subcellular location">
    <subcellularLocation>
        <location evidence="2">Endoplasmic reticulum lumen</location>
    </subcellularLocation>
</comment>
<keyword evidence="8" id="KW-1015">Disulfide bond</keyword>
<keyword evidence="9" id="KW-0413">Isomerase</keyword>
<accession>V4T2T7</accession>
<dbReference type="GO" id="GO:0005788">
    <property type="term" value="C:endoplasmic reticulum lumen"/>
    <property type="evidence" value="ECO:0007669"/>
    <property type="project" value="UniProtKB-SubCell"/>
</dbReference>
<dbReference type="InterPro" id="IPR005788">
    <property type="entry name" value="PDI_thioredoxin-like_dom"/>
</dbReference>
<evidence type="ECO:0000256" key="4">
    <source>
        <dbReference type="ARBA" id="ARBA00012723"/>
    </source>
</evidence>
<evidence type="ECO:0000256" key="1">
    <source>
        <dbReference type="ARBA" id="ARBA00001182"/>
    </source>
</evidence>
<organism evidence="13 14">
    <name type="scientific">Citrus clementina</name>
    <name type="common">Clementine</name>
    <name type="synonym">Citrus deliciosa x Citrus sinensis</name>
    <dbReference type="NCBI Taxonomy" id="85681"/>
    <lineage>
        <taxon>Eukaryota</taxon>
        <taxon>Viridiplantae</taxon>
        <taxon>Streptophyta</taxon>
        <taxon>Embryophyta</taxon>
        <taxon>Tracheophyta</taxon>
        <taxon>Spermatophyta</taxon>
        <taxon>Magnoliopsida</taxon>
        <taxon>eudicotyledons</taxon>
        <taxon>Gunneridae</taxon>
        <taxon>Pentapetalae</taxon>
        <taxon>rosids</taxon>
        <taxon>malvids</taxon>
        <taxon>Sapindales</taxon>
        <taxon>Rutaceae</taxon>
        <taxon>Aurantioideae</taxon>
        <taxon>Citrus</taxon>
    </lineage>
</organism>
<dbReference type="PROSITE" id="PS00194">
    <property type="entry name" value="THIOREDOXIN_1"/>
    <property type="match status" value="1"/>
</dbReference>
<gene>
    <name evidence="13" type="ORF">CICLE_v100013272mg</name>
</gene>
<reference evidence="13 14" key="1">
    <citation type="submission" date="2013-10" db="EMBL/GenBank/DDBJ databases">
        <authorList>
            <consortium name="International Citrus Genome Consortium"/>
            <person name="Jenkins J."/>
            <person name="Schmutz J."/>
            <person name="Prochnik S."/>
            <person name="Rokhsar D."/>
            <person name="Gmitter F."/>
            <person name="Ollitrault P."/>
            <person name="Machado M."/>
            <person name="Talon M."/>
            <person name="Wincker P."/>
            <person name="Jaillon O."/>
            <person name="Morgante M."/>
        </authorList>
    </citation>
    <scope>NUCLEOTIDE SEQUENCE</scope>
    <source>
        <strain evidence="14">cv. Clemenules</strain>
    </source>
</reference>
<dbReference type="PANTHER" id="PTHR18929:SF132">
    <property type="entry name" value="PROTEIN DISULFIDE-ISOMERASE A3"/>
    <property type="match status" value="1"/>
</dbReference>
<evidence type="ECO:0000256" key="8">
    <source>
        <dbReference type="ARBA" id="ARBA00023157"/>
    </source>
</evidence>
<dbReference type="SUPFAM" id="SSF52833">
    <property type="entry name" value="Thioredoxin-like"/>
    <property type="match status" value="1"/>
</dbReference>
<dbReference type="GO" id="GO:0034976">
    <property type="term" value="P:response to endoplasmic reticulum stress"/>
    <property type="evidence" value="ECO:0007669"/>
    <property type="project" value="TreeGrafter"/>
</dbReference>
<comment type="similarity">
    <text evidence="3 11">Belongs to the protein disulfide isomerase family.</text>
</comment>
<evidence type="ECO:0000313" key="14">
    <source>
        <dbReference type="Proteomes" id="UP000030687"/>
    </source>
</evidence>
<dbReference type="OrthoDB" id="427280at2759"/>
<evidence type="ECO:0000256" key="7">
    <source>
        <dbReference type="ARBA" id="ARBA00022824"/>
    </source>
</evidence>
<dbReference type="NCBIfam" id="TIGR01126">
    <property type="entry name" value="pdi_dom"/>
    <property type="match status" value="1"/>
</dbReference>
<dbReference type="InterPro" id="IPR017937">
    <property type="entry name" value="Thioredoxin_CS"/>
</dbReference>
<evidence type="ECO:0000256" key="2">
    <source>
        <dbReference type="ARBA" id="ARBA00004319"/>
    </source>
</evidence>
<sequence length="184" mass="20630">YFGLQESQVPLIVIQTNDGQKYLKPNLDADQIAPWVKEYKEGKVPPFRKSEPIPEENNEPVKVVVADSLQDMVFNSGKNVLLEFYAPWCGHCKKLAPILDEVAVSYQNDADVVIAKFDATANDIPGDTFEVQGYPTVFFRSASGKTVPYEGDRTKEDIVDFIENNRDKAAPKETVKEESGKDEL</sequence>
<dbReference type="InterPro" id="IPR036249">
    <property type="entry name" value="Thioredoxin-like_sf"/>
</dbReference>
<keyword evidence="6" id="KW-0677">Repeat</keyword>
<dbReference type="eggNOG" id="KOG0190">
    <property type="taxonomic scope" value="Eukaryota"/>
</dbReference>
<feature type="domain" description="Thioredoxin" evidence="12">
    <location>
        <begin position="38"/>
        <end position="167"/>
    </location>
</feature>
<dbReference type="PANTHER" id="PTHR18929">
    <property type="entry name" value="PROTEIN DISULFIDE ISOMERASE"/>
    <property type="match status" value="1"/>
</dbReference>
<dbReference type="EC" id="5.3.4.1" evidence="4"/>
<keyword evidence="14" id="KW-1185">Reference proteome</keyword>
<dbReference type="Gramene" id="ESR47458">
    <property type="protein sequence ID" value="ESR47458"/>
    <property type="gene ID" value="CICLE_v100013272mg"/>
</dbReference>
<evidence type="ECO:0000256" key="6">
    <source>
        <dbReference type="ARBA" id="ARBA00022737"/>
    </source>
</evidence>
<feature type="non-terminal residue" evidence="13">
    <location>
        <position position="1"/>
    </location>
</feature>
<dbReference type="EMBL" id="KI536799">
    <property type="protein sequence ID" value="ESR47458.1"/>
    <property type="molecule type" value="Genomic_DNA"/>
</dbReference>
<evidence type="ECO:0000313" key="13">
    <source>
        <dbReference type="EMBL" id="ESR47457.1"/>
    </source>
</evidence>
<dbReference type="Gramene" id="ESR47457">
    <property type="protein sequence ID" value="ESR47457"/>
    <property type="gene ID" value="CICLE_v100013272mg"/>
</dbReference>
<dbReference type="FunFam" id="3.40.30.10:FF:000143">
    <property type="entry name" value="Protein disulfide-isomerase"/>
    <property type="match status" value="1"/>
</dbReference>
<evidence type="ECO:0000256" key="11">
    <source>
        <dbReference type="RuleBase" id="RU004208"/>
    </source>
</evidence>
<dbReference type="CDD" id="cd02995">
    <property type="entry name" value="PDI_a_PDI_a'_C"/>
    <property type="match status" value="1"/>
</dbReference>
<dbReference type="Gene3D" id="3.40.30.10">
    <property type="entry name" value="Glutaredoxin"/>
    <property type="match status" value="2"/>
</dbReference>
<dbReference type="GO" id="GO:0003756">
    <property type="term" value="F:protein disulfide isomerase activity"/>
    <property type="evidence" value="ECO:0007669"/>
    <property type="project" value="UniProtKB-EC"/>
</dbReference>
<comment type="catalytic activity">
    <reaction evidence="1">
        <text>Catalyzes the rearrangement of -S-S- bonds in proteins.</text>
        <dbReference type="EC" id="5.3.4.1"/>
    </reaction>
</comment>
<dbReference type="Pfam" id="PF00085">
    <property type="entry name" value="Thioredoxin"/>
    <property type="match status" value="1"/>
</dbReference>
<proteinExistence type="inferred from homology"/>
<dbReference type="AlphaFoldDB" id="V4T2T7"/>
<dbReference type="PRINTS" id="PR00421">
    <property type="entry name" value="THIOREDOXIN"/>
</dbReference>
<dbReference type="GO" id="GO:0006457">
    <property type="term" value="P:protein folding"/>
    <property type="evidence" value="ECO:0007669"/>
    <property type="project" value="TreeGrafter"/>
</dbReference>
<evidence type="ECO:0000256" key="5">
    <source>
        <dbReference type="ARBA" id="ARBA00022729"/>
    </source>
</evidence>
<dbReference type="Proteomes" id="UP000030687">
    <property type="component" value="Unassembled WGS sequence"/>
</dbReference>
<keyword evidence="7" id="KW-0256">Endoplasmic reticulum</keyword>
<evidence type="ECO:0000259" key="12">
    <source>
        <dbReference type="PROSITE" id="PS51352"/>
    </source>
</evidence>
<evidence type="ECO:0000256" key="10">
    <source>
        <dbReference type="ARBA" id="ARBA00023284"/>
    </source>
</evidence>
<name>V4T2T7_CITCL</name>
<dbReference type="InterPro" id="IPR013766">
    <property type="entry name" value="Thioredoxin_domain"/>
</dbReference>
<dbReference type="PROSITE" id="PS51352">
    <property type="entry name" value="THIOREDOXIN_2"/>
    <property type="match status" value="1"/>
</dbReference>
<keyword evidence="10" id="KW-0676">Redox-active center</keyword>
<dbReference type="OMA" id="ELSATWC"/>
<dbReference type="STRING" id="85681.V4T2T7"/>
<dbReference type="InParanoid" id="V4T2T7"/>
<keyword evidence="5" id="KW-0732">Signal</keyword>